<accession>A0A512HXP9</accession>
<organism evidence="1 2">
    <name type="scientific">Aeromicrobium flavum</name>
    <dbReference type="NCBI Taxonomy" id="416568"/>
    <lineage>
        <taxon>Bacteria</taxon>
        <taxon>Bacillati</taxon>
        <taxon>Actinomycetota</taxon>
        <taxon>Actinomycetes</taxon>
        <taxon>Propionibacteriales</taxon>
        <taxon>Nocardioidaceae</taxon>
        <taxon>Aeromicrobium</taxon>
    </lineage>
</organism>
<dbReference type="Proteomes" id="UP000321769">
    <property type="component" value="Unassembled WGS sequence"/>
</dbReference>
<dbReference type="RefSeq" id="WP_146828089.1">
    <property type="nucleotide sequence ID" value="NZ_BAAAYQ010000005.1"/>
</dbReference>
<comment type="caution">
    <text evidence="1">The sequence shown here is derived from an EMBL/GenBank/DDBJ whole genome shotgun (WGS) entry which is preliminary data.</text>
</comment>
<keyword evidence="2" id="KW-1185">Reference proteome</keyword>
<proteinExistence type="predicted"/>
<dbReference type="EMBL" id="BJZQ01000015">
    <property type="protein sequence ID" value="GEO90226.1"/>
    <property type="molecule type" value="Genomic_DNA"/>
</dbReference>
<dbReference type="AlphaFoldDB" id="A0A512HXP9"/>
<evidence type="ECO:0000313" key="1">
    <source>
        <dbReference type="EMBL" id="GEO90226.1"/>
    </source>
</evidence>
<name>A0A512HXP9_9ACTN</name>
<protein>
    <submittedName>
        <fullName evidence="1">Uncharacterized protein</fullName>
    </submittedName>
</protein>
<evidence type="ECO:0000313" key="2">
    <source>
        <dbReference type="Proteomes" id="UP000321769"/>
    </source>
</evidence>
<reference evidence="1 2" key="1">
    <citation type="submission" date="2019-07" db="EMBL/GenBank/DDBJ databases">
        <title>Whole genome shotgun sequence of Aeromicrobium flavum NBRC 107625.</title>
        <authorList>
            <person name="Hosoyama A."/>
            <person name="Uohara A."/>
            <person name="Ohji S."/>
            <person name="Ichikawa N."/>
        </authorList>
    </citation>
    <scope>NUCLEOTIDE SEQUENCE [LARGE SCALE GENOMIC DNA]</scope>
    <source>
        <strain evidence="1 2">NBRC 107625</strain>
    </source>
</reference>
<gene>
    <name evidence="1" type="ORF">AFL01nite_25530</name>
</gene>
<sequence>MPDSTVWDLGVPAAGSVDLSVTTTITFPLKAFVATVEGVDPQRFVAQNRHWVISERLGRPFMYVPETSSATSVVRLGSITIPDDSAEVALAIAPWNGRQEWPARAFEILQVSRKLPSGRTLTTYLEGEPRP</sequence>